<keyword evidence="2" id="KW-1185">Reference proteome</keyword>
<evidence type="ECO:0000313" key="1">
    <source>
        <dbReference type="EMBL" id="SJL18921.1"/>
    </source>
</evidence>
<name>A0A284SD46_ARMOS</name>
<accession>A0A284SD46</accession>
<protein>
    <recommendedName>
        <fullName evidence="3">Reverse transcriptase domain-containing protein</fullName>
    </recommendedName>
</protein>
<proteinExistence type="predicted"/>
<dbReference type="AlphaFoldDB" id="A0A284SD46"/>
<evidence type="ECO:0000313" key="2">
    <source>
        <dbReference type="Proteomes" id="UP000219338"/>
    </source>
</evidence>
<reference evidence="2" key="1">
    <citation type="journal article" date="2017" name="Nat. Ecol. Evol.">
        <title>Genome expansion and lineage-specific genetic innovations in the forest pathogenic fungi Armillaria.</title>
        <authorList>
            <person name="Sipos G."/>
            <person name="Prasanna A.N."/>
            <person name="Walter M.C."/>
            <person name="O'Connor E."/>
            <person name="Balint B."/>
            <person name="Krizsan K."/>
            <person name="Kiss B."/>
            <person name="Hess J."/>
            <person name="Varga T."/>
            <person name="Slot J."/>
            <person name="Riley R."/>
            <person name="Boka B."/>
            <person name="Rigling D."/>
            <person name="Barry K."/>
            <person name="Lee J."/>
            <person name="Mihaltcheva S."/>
            <person name="LaButti K."/>
            <person name="Lipzen A."/>
            <person name="Waldron R."/>
            <person name="Moloney N.M."/>
            <person name="Sperisen C."/>
            <person name="Kredics L."/>
            <person name="Vagvoelgyi C."/>
            <person name="Patrignani A."/>
            <person name="Fitzpatrick D."/>
            <person name="Nagy I."/>
            <person name="Doyle S."/>
            <person name="Anderson J.B."/>
            <person name="Grigoriev I.V."/>
            <person name="Gueldener U."/>
            <person name="Muensterkoetter M."/>
            <person name="Nagy L.G."/>
        </authorList>
    </citation>
    <scope>NUCLEOTIDE SEQUENCE [LARGE SCALE GENOMIC DNA]</scope>
    <source>
        <strain evidence="2">C18/9</strain>
    </source>
</reference>
<organism evidence="1 2">
    <name type="scientific">Armillaria ostoyae</name>
    <name type="common">Armillaria root rot fungus</name>
    <dbReference type="NCBI Taxonomy" id="47428"/>
    <lineage>
        <taxon>Eukaryota</taxon>
        <taxon>Fungi</taxon>
        <taxon>Dikarya</taxon>
        <taxon>Basidiomycota</taxon>
        <taxon>Agaricomycotina</taxon>
        <taxon>Agaricomycetes</taxon>
        <taxon>Agaricomycetidae</taxon>
        <taxon>Agaricales</taxon>
        <taxon>Marasmiineae</taxon>
        <taxon>Physalacriaceae</taxon>
        <taxon>Armillaria</taxon>
    </lineage>
</organism>
<dbReference type="EMBL" id="FUEG01000076">
    <property type="protein sequence ID" value="SJL18921.1"/>
    <property type="molecule type" value="Genomic_DNA"/>
</dbReference>
<dbReference type="STRING" id="47428.A0A284SD46"/>
<gene>
    <name evidence="1" type="ORF">ARMOST_22523</name>
</gene>
<dbReference type="Proteomes" id="UP000219338">
    <property type="component" value="Unassembled WGS sequence"/>
</dbReference>
<sequence length="304" mass="34861">MYISAAHKTTSTIDLVFAMRDILVLCIVRCNAVLGESAWHQMLRVDLDLELARNSPPSHPLYREVDWENFNQRLQDHFKDHPINVSEATLQTEDAIDDTVDWLIAGLEKILSQVVPMSKPSKYSKCWWMKGLSLLRKKYHKAQRQWLKRGTAEWWAKMMDLKKRYQREIKRQKKDHWQEWVTKILDRDIWSAAKYATEPGKSTGPTKTPVLKDSGGQVQVNPGAKAKLLASSFFPERLNLERRRNVQTTSFILDSKITLKHISSVIKRVKAYSAPGPSGILNIVLQVTISTYAPILLGILQASL</sequence>
<evidence type="ECO:0008006" key="3">
    <source>
        <dbReference type="Google" id="ProtNLM"/>
    </source>
</evidence>
<dbReference type="OrthoDB" id="2830306at2759"/>